<feature type="transmembrane region" description="Helical" evidence="1">
    <location>
        <begin position="50"/>
        <end position="75"/>
    </location>
</feature>
<sequence>MQKLKKGQVLKYPIDLYLSKKNIALMLALGMLLFPLFFYGIPWAQEKNDWLFLMSIWFFIVLIFFGVIVVLLTLIKGKPVLQITDTGITLLQVIRRPQQRYLSWQDIECIGIDCRVVKHHEIWLLVIQPKQGKLIQLPIKPMRYKDAILNEMEVVHLVQLAFEGQSAIHYKPIEMERMKLLTPRMKWLILALILICLAVYLFLLFK</sequence>
<dbReference type="NCBIfam" id="NF041635">
    <property type="entry name" value="STM3941_fam"/>
    <property type="match status" value="1"/>
</dbReference>
<keyword evidence="1" id="KW-1133">Transmembrane helix</keyword>
<dbReference type="RefSeq" id="WP_110922250.1">
    <property type="nucleotide sequence ID" value="NZ_QJSU01000002.1"/>
</dbReference>
<dbReference type="EMBL" id="QJSU01000002">
    <property type="protein sequence ID" value="PYE40064.1"/>
    <property type="molecule type" value="Genomic_DNA"/>
</dbReference>
<evidence type="ECO:0008006" key="4">
    <source>
        <dbReference type="Google" id="ProtNLM"/>
    </source>
</evidence>
<keyword evidence="1" id="KW-0472">Membrane</keyword>
<dbReference type="Proteomes" id="UP000247746">
    <property type="component" value="Unassembled WGS sequence"/>
</dbReference>
<keyword evidence="3" id="KW-1185">Reference proteome</keyword>
<keyword evidence="1" id="KW-0812">Transmembrane</keyword>
<accession>A0A2V4VXI6</accession>
<protein>
    <recommendedName>
        <fullName evidence="4">PH (Pleckstrin Homology) domain-containing protein</fullName>
    </recommendedName>
</protein>
<dbReference type="AlphaFoldDB" id="A0A2V4VXI6"/>
<evidence type="ECO:0000313" key="3">
    <source>
        <dbReference type="Proteomes" id="UP000247746"/>
    </source>
</evidence>
<name>A0A2V4VXI6_9GAMM</name>
<evidence type="ECO:0000313" key="2">
    <source>
        <dbReference type="EMBL" id="PYE40064.1"/>
    </source>
</evidence>
<dbReference type="InterPro" id="IPR048136">
    <property type="entry name" value="STM3941-like"/>
</dbReference>
<feature type="transmembrane region" description="Helical" evidence="1">
    <location>
        <begin position="21"/>
        <end position="44"/>
    </location>
</feature>
<evidence type="ECO:0000256" key="1">
    <source>
        <dbReference type="SAM" id="Phobius"/>
    </source>
</evidence>
<feature type="transmembrane region" description="Helical" evidence="1">
    <location>
        <begin position="187"/>
        <end position="205"/>
    </location>
</feature>
<comment type="caution">
    <text evidence="2">The sequence shown here is derived from an EMBL/GenBank/DDBJ whole genome shotgun (WGS) entry which is preliminary data.</text>
</comment>
<reference evidence="2 3" key="1">
    <citation type="submission" date="2018-06" db="EMBL/GenBank/DDBJ databases">
        <title>Genomic Encyclopedia of Type Strains, Phase III (KMG-III): the genomes of soil and plant-associated and newly described type strains.</title>
        <authorList>
            <person name="Whitman W."/>
        </authorList>
    </citation>
    <scope>NUCLEOTIDE SEQUENCE [LARGE SCALE GENOMIC DNA]</scope>
    <source>
        <strain evidence="2 3">CECT 5889</strain>
    </source>
</reference>
<proteinExistence type="predicted"/>
<dbReference type="OrthoDB" id="9926045at2"/>
<organism evidence="2 3">
    <name type="scientific">Psychrobacter fozii</name>
    <dbReference type="NCBI Taxonomy" id="198480"/>
    <lineage>
        <taxon>Bacteria</taxon>
        <taxon>Pseudomonadati</taxon>
        <taxon>Pseudomonadota</taxon>
        <taxon>Gammaproteobacteria</taxon>
        <taxon>Moraxellales</taxon>
        <taxon>Moraxellaceae</taxon>
        <taxon>Psychrobacter</taxon>
    </lineage>
</organism>
<gene>
    <name evidence="2" type="ORF">DFP82_10223</name>
</gene>